<evidence type="ECO:0000256" key="1">
    <source>
        <dbReference type="SAM" id="MobiDB-lite"/>
    </source>
</evidence>
<protein>
    <submittedName>
        <fullName evidence="3">HD-GYP domain-containing protein</fullName>
    </submittedName>
</protein>
<dbReference type="InterPro" id="IPR037522">
    <property type="entry name" value="HD_GYP_dom"/>
</dbReference>
<dbReference type="Gene3D" id="1.10.3210.10">
    <property type="entry name" value="Hypothetical protein af1432"/>
    <property type="match status" value="1"/>
</dbReference>
<dbReference type="RefSeq" id="WP_116650326.1">
    <property type="nucleotide sequence ID" value="NZ_QUZK01000030.1"/>
</dbReference>
<dbReference type="SUPFAM" id="SSF109604">
    <property type="entry name" value="HD-domain/PDEase-like"/>
    <property type="match status" value="1"/>
</dbReference>
<dbReference type="GO" id="GO:0008081">
    <property type="term" value="F:phosphoric diester hydrolase activity"/>
    <property type="evidence" value="ECO:0007669"/>
    <property type="project" value="UniProtKB-ARBA"/>
</dbReference>
<feature type="region of interest" description="Disordered" evidence="1">
    <location>
        <begin position="72"/>
        <end position="99"/>
    </location>
</feature>
<keyword evidence="4" id="KW-1185">Reference proteome</keyword>
<name>A0A3E1K9K5_9GAMM</name>
<evidence type="ECO:0000313" key="4">
    <source>
        <dbReference type="Proteomes" id="UP000260351"/>
    </source>
</evidence>
<dbReference type="Proteomes" id="UP000260351">
    <property type="component" value="Unassembled WGS sequence"/>
</dbReference>
<organism evidence="3 4">
    <name type="scientific">Wenzhouxiangella sediminis</name>
    <dbReference type="NCBI Taxonomy" id="1792836"/>
    <lineage>
        <taxon>Bacteria</taxon>
        <taxon>Pseudomonadati</taxon>
        <taxon>Pseudomonadota</taxon>
        <taxon>Gammaproteobacteria</taxon>
        <taxon>Chromatiales</taxon>
        <taxon>Wenzhouxiangellaceae</taxon>
        <taxon>Wenzhouxiangella</taxon>
    </lineage>
</organism>
<dbReference type="PANTHER" id="PTHR43155:SF2">
    <property type="entry name" value="CYCLIC DI-GMP PHOSPHODIESTERASE PA4108"/>
    <property type="match status" value="1"/>
</dbReference>
<proteinExistence type="predicted"/>
<evidence type="ECO:0000259" key="2">
    <source>
        <dbReference type="PROSITE" id="PS51832"/>
    </source>
</evidence>
<dbReference type="CDD" id="cd00077">
    <property type="entry name" value="HDc"/>
    <property type="match status" value="1"/>
</dbReference>
<dbReference type="EMBL" id="QUZK01000030">
    <property type="protein sequence ID" value="RFF30828.1"/>
    <property type="molecule type" value="Genomic_DNA"/>
</dbReference>
<dbReference type="AlphaFoldDB" id="A0A3E1K9K5"/>
<dbReference type="SMART" id="SM00471">
    <property type="entry name" value="HDc"/>
    <property type="match status" value="1"/>
</dbReference>
<dbReference type="OrthoDB" id="9802066at2"/>
<dbReference type="InterPro" id="IPR003607">
    <property type="entry name" value="HD/PDEase_dom"/>
</dbReference>
<feature type="domain" description="HD-GYP" evidence="2">
    <location>
        <begin position="157"/>
        <end position="353"/>
    </location>
</feature>
<accession>A0A3E1K9K5</accession>
<evidence type="ECO:0000313" key="3">
    <source>
        <dbReference type="EMBL" id="RFF30828.1"/>
    </source>
</evidence>
<sequence>MAQEKGQTDSIWTREMIVHPSDLEVGNFVVRLDIPWIDTPFPLQGVLIDSESTKEWFEDHCEWVVIDFERSDTPPPRPRVNRPRESGKTEEPFRPSTDLRHPINALRGDRIDKDSVGVALRAYNLLDGQARQLIRGFAQKGTVEVKTAERVVAELAGYLQQNLAAMVWLTRIKERDDYTAQHSINSAILALGLAHALEWSPDQIERAGLAALLHDVGNVEIDTSILNKPDLLNEEEYRHVKTHTVKGYELLSKRDEVDEVVALAALEHHERTDGKGYPYGKQAADINPVSRLISIVDVYDAVTSQRSYRPARSHHDALGVLWRGRSHKFDRNMVETFIHFLGWVAPGTLVRLSNGELAIVEETNIVHGFYPVVRKLVQGAAGYRPGERVDLAELRDDDGNPLIHIEEVLPDGVPGINVKAMLVSVLD</sequence>
<gene>
    <name evidence="3" type="ORF">DZC52_06525</name>
</gene>
<dbReference type="Pfam" id="PF11871">
    <property type="entry name" value="DUF3391"/>
    <property type="match status" value="1"/>
</dbReference>
<dbReference type="PANTHER" id="PTHR43155">
    <property type="entry name" value="CYCLIC DI-GMP PHOSPHODIESTERASE PA4108-RELATED"/>
    <property type="match status" value="1"/>
</dbReference>
<dbReference type="Pfam" id="PF13487">
    <property type="entry name" value="HD_5"/>
    <property type="match status" value="1"/>
</dbReference>
<dbReference type="InterPro" id="IPR021812">
    <property type="entry name" value="DUF3391"/>
</dbReference>
<comment type="caution">
    <text evidence="3">The sequence shown here is derived from an EMBL/GenBank/DDBJ whole genome shotgun (WGS) entry which is preliminary data.</text>
</comment>
<dbReference type="PROSITE" id="PS51832">
    <property type="entry name" value="HD_GYP"/>
    <property type="match status" value="1"/>
</dbReference>
<reference evidence="3 4" key="1">
    <citation type="submission" date="2018-08" db="EMBL/GenBank/DDBJ databases">
        <title>Wenzhouxiangella salilacus sp. nov., a novel bacterium isolated from a saline lake in Xinjiang Province, China.</title>
        <authorList>
            <person name="Han S."/>
        </authorList>
    </citation>
    <scope>NUCLEOTIDE SEQUENCE [LARGE SCALE GENOMIC DNA]</scope>
    <source>
        <strain evidence="3 4">XDB06</strain>
    </source>
</reference>
<feature type="compositionally biased region" description="Basic and acidic residues" evidence="1">
    <location>
        <begin position="82"/>
        <end position="99"/>
    </location>
</feature>